<reference evidence="1 2" key="1">
    <citation type="submission" date="2014-06" db="EMBL/GenBank/DDBJ databases">
        <authorList>
            <person name="Swart Estienne"/>
        </authorList>
    </citation>
    <scope>NUCLEOTIDE SEQUENCE [LARGE SCALE GENOMIC DNA]</scope>
    <source>
        <strain evidence="1 2">130c</strain>
    </source>
</reference>
<accession>A0A078B3A9</accession>
<proteinExistence type="predicted"/>
<evidence type="ECO:0000313" key="2">
    <source>
        <dbReference type="Proteomes" id="UP000039865"/>
    </source>
</evidence>
<keyword evidence="2" id="KW-1185">Reference proteome</keyword>
<protein>
    <submittedName>
        <fullName evidence="1">Uncharacterized protein</fullName>
    </submittedName>
</protein>
<dbReference type="EMBL" id="CCKQ01015878">
    <property type="protein sequence ID" value="CDW87727.1"/>
    <property type="molecule type" value="Genomic_DNA"/>
</dbReference>
<gene>
    <name evidence="1" type="primary">Contig9008.g9631</name>
    <name evidence="1" type="ORF">STYLEM_16839</name>
</gene>
<dbReference type="InParanoid" id="A0A078B3A9"/>
<organism evidence="1 2">
    <name type="scientific">Stylonychia lemnae</name>
    <name type="common">Ciliate</name>
    <dbReference type="NCBI Taxonomy" id="5949"/>
    <lineage>
        <taxon>Eukaryota</taxon>
        <taxon>Sar</taxon>
        <taxon>Alveolata</taxon>
        <taxon>Ciliophora</taxon>
        <taxon>Intramacronucleata</taxon>
        <taxon>Spirotrichea</taxon>
        <taxon>Stichotrichia</taxon>
        <taxon>Sporadotrichida</taxon>
        <taxon>Oxytrichidae</taxon>
        <taxon>Stylonychinae</taxon>
        <taxon>Stylonychia</taxon>
    </lineage>
</organism>
<name>A0A078B3A9_STYLE</name>
<dbReference type="AlphaFoldDB" id="A0A078B3A9"/>
<dbReference type="Proteomes" id="UP000039865">
    <property type="component" value="Unassembled WGS sequence"/>
</dbReference>
<sequence>MNVLDSFSQYREHFERLAKHYDRHINREIVNDICQIKKLKKKLKKDSSMVSSDRLKLLENESYLSMRHLPPSNIEKLDKIFLQECDRIVQQKKMDTDDDDDRVIPFDPLPLDRVQTNAQTETPKRVAKSQMM</sequence>
<evidence type="ECO:0000313" key="1">
    <source>
        <dbReference type="EMBL" id="CDW87727.1"/>
    </source>
</evidence>